<reference evidence="4" key="1">
    <citation type="submission" date="2016-10" db="EMBL/GenBank/DDBJ databases">
        <authorList>
            <person name="Varghese N."/>
            <person name="Submissions S."/>
        </authorList>
    </citation>
    <scope>NUCLEOTIDE SEQUENCE [LARGE SCALE GENOMIC DNA]</scope>
    <source>
        <strain evidence="4">DSM 3384</strain>
    </source>
</reference>
<keyword evidence="4" id="KW-1185">Reference proteome</keyword>
<dbReference type="PANTHER" id="PTHR37945:SF1">
    <property type="entry name" value="EXTRACELLULAR TUNGSTATE BINDING PROTEIN"/>
    <property type="match status" value="1"/>
</dbReference>
<accession>A0A1H2DY51</accession>
<keyword evidence="1" id="KW-0732">Signal</keyword>
<protein>
    <submittedName>
        <fullName evidence="3">Tungstate transport system substrate-binding protein</fullName>
    </submittedName>
</protein>
<feature type="domain" description="PBP" evidence="2">
    <location>
        <begin position="36"/>
        <end position="262"/>
    </location>
</feature>
<dbReference type="Pfam" id="PF12849">
    <property type="entry name" value="PBP_like_2"/>
    <property type="match status" value="1"/>
</dbReference>
<evidence type="ECO:0000256" key="1">
    <source>
        <dbReference type="SAM" id="SignalP"/>
    </source>
</evidence>
<evidence type="ECO:0000313" key="3">
    <source>
        <dbReference type="EMBL" id="SDT87790.1"/>
    </source>
</evidence>
<evidence type="ECO:0000313" key="4">
    <source>
        <dbReference type="Proteomes" id="UP000199608"/>
    </source>
</evidence>
<dbReference type="PANTHER" id="PTHR37945">
    <property type="entry name" value="EXTRACELLULAR TUNGSTATE BINDING PROTEIN"/>
    <property type="match status" value="1"/>
</dbReference>
<feature type="signal peptide" evidence="1">
    <location>
        <begin position="1"/>
        <end position="26"/>
    </location>
</feature>
<dbReference type="Gene3D" id="3.40.190.10">
    <property type="entry name" value="Periplasmic binding protein-like II"/>
    <property type="match status" value="2"/>
</dbReference>
<dbReference type="SUPFAM" id="SSF53850">
    <property type="entry name" value="Periplasmic binding protein-like II"/>
    <property type="match status" value="1"/>
</dbReference>
<evidence type="ECO:0000259" key="2">
    <source>
        <dbReference type="Pfam" id="PF12849"/>
    </source>
</evidence>
<feature type="chain" id="PRO_5011742222" evidence="1">
    <location>
        <begin position="27"/>
        <end position="292"/>
    </location>
</feature>
<dbReference type="RefSeq" id="WP_092230728.1">
    <property type="nucleotide sequence ID" value="NZ_FNLL01000002.1"/>
</dbReference>
<dbReference type="InterPro" id="IPR052738">
    <property type="entry name" value="ABC-Tungstate_binding"/>
</dbReference>
<dbReference type="Proteomes" id="UP000199608">
    <property type="component" value="Unassembled WGS sequence"/>
</dbReference>
<proteinExistence type="predicted"/>
<dbReference type="InterPro" id="IPR024370">
    <property type="entry name" value="PBP_domain"/>
</dbReference>
<dbReference type="EMBL" id="FNLL01000002">
    <property type="protein sequence ID" value="SDT87790.1"/>
    <property type="molecule type" value="Genomic_DNA"/>
</dbReference>
<gene>
    <name evidence="3" type="ORF">SAMN04487931_102319</name>
</gene>
<sequence>MKISKKIKLGFLLILFVLILAGICQADTCKATYGNGTLSVKLATGSPGELGLLKELAKVFNREHNTSMCWIKAGSGKSLELLKNKKVDIAMVHAPAAEKQAVKDGWAIKRVLIGSNEFYIVGPKSDPAGIAYAKSAADAYARIAKSQSNFLSRGDNSGTNKKELAIWKKACIDPEGDWYEGNWYIITKTFMMATLKKADQINGYFMTDSSTWVAGKKDIKNLKVLFKGDPVLINTYHGLCQPVGNGKSQEFASKFIDFLASKQGQKIIGEYGKGLYGEAMYNDAEYAKQYNH</sequence>
<organism evidence="3 4">
    <name type="scientific">Desulfobacula phenolica</name>
    <dbReference type="NCBI Taxonomy" id="90732"/>
    <lineage>
        <taxon>Bacteria</taxon>
        <taxon>Pseudomonadati</taxon>
        <taxon>Thermodesulfobacteriota</taxon>
        <taxon>Desulfobacteria</taxon>
        <taxon>Desulfobacterales</taxon>
        <taxon>Desulfobacteraceae</taxon>
        <taxon>Desulfobacula</taxon>
    </lineage>
</organism>
<name>A0A1H2DY51_9BACT</name>
<dbReference type="AlphaFoldDB" id="A0A1H2DY51"/>